<feature type="region of interest" description="Disordered" evidence="1">
    <location>
        <begin position="95"/>
        <end position="137"/>
    </location>
</feature>
<evidence type="ECO:0000313" key="2">
    <source>
        <dbReference type="EMBL" id="GIF08517.1"/>
    </source>
</evidence>
<accession>A0A919NC72</accession>
<organism evidence="2 3">
    <name type="scientific">Actinoplanes siamensis</name>
    <dbReference type="NCBI Taxonomy" id="1223317"/>
    <lineage>
        <taxon>Bacteria</taxon>
        <taxon>Bacillati</taxon>
        <taxon>Actinomycetota</taxon>
        <taxon>Actinomycetes</taxon>
        <taxon>Micromonosporales</taxon>
        <taxon>Micromonosporaceae</taxon>
        <taxon>Actinoplanes</taxon>
    </lineage>
</organism>
<evidence type="ECO:0000256" key="1">
    <source>
        <dbReference type="SAM" id="MobiDB-lite"/>
    </source>
</evidence>
<reference evidence="2" key="1">
    <citation type="submission" date="2021-01" db="EMBL/GenBank/DDBJ databases">
        <title>Whole genome shotgun sequence of Actinoplanes siamensis NBRC 109076.</title>
        <authorList>
            <person name="Komaki H."/>
            <person name="Tamura T."/>
        </authorList>
    </citation>
    <scope>NUCLEOTIDE SEQUENCE</scope>
    <source>
        <strain evidence="2">NBRC 109076</strain>
    </source>
</reference>
<proteinExistence type="predicted"/>
<dbReference type="Proteomes" id="UP000629619">
    <property type="component" value="Unassembled WGS sequence"/>
</dbReference>
<comment type="caution">
    <text evidence="2">The sequence shown here is derived from an EMBL/GenBank/DDBJ whole genome shotgun (WGS) entry which is preliminary data.</text>
</comment>
<gene>
    <name evidence="2" type="ORF">Asi03nite_60550</name>
</gene>
<name>A0A919NC72_9ACTN</name>
<dbReference type="AlphaFoldDB" id="A0A919NC72"/>
<keyword evidence="3" id="KW-1185">Reference proteome</keyword>
<dbReference type="EMBL" id="BOMW01000064">
    <property type="protein sequence ID" value="GIF08517.1"/>
    <property type="molecule type" value="Genomic_DNA"/>
</dbReference>
<evidence type="ECO:0000313" key="3">
    <source>
        <dbReference type="Proteomes" id="UP000629619"/>
    </source>
</evidence>
<protein>
    <submittedName>
        <fullName evidence="2">Uncharacterized protein</fullName>
    </submittedName>
</protein>
<sequence>MRDPPPGTVTQRLVVDHDHVREAVPGKRVVDELDVELGHPLPERYPDLVRAVGERARPDLPGELGHRMDAFVLGECGEDVAHEEEGAGFDFGCGAAGRLGHLGGHPHSESRRLSSGNFGSLPRAPPSAQRLRGTSWM</sequence>